<sequence length="52" mass="5963">MLKPRANSEVYIVPRWAPSHHDGNATNLRRIRKSCAPSSRPHRTMMGIIVPR</sequence>
<dbReference type="Proteomes" id="UP000265520">
    <property type="component" value="Unassembled WGS sequence"/>
</dbReference>
<evidence type="ECO:0000313" key="1">
    <source>
        <dbReference type="EMBL" id="MCI55874.1"/>
    </source>
</evidence>
<dbReference type="EMBL" id="LXQA010503112">
    <property type="protein sequence ID" value="MCI55874.1"/>
    <property type="molecule type" value="Genomic_DNA"/>
</dbReference>
<comment type="caution">
    <text evidence="1">The sequence shown here is derived from an EMBL/GenBank/DDBJ whole genome shotgun (WGS) entry which is preliminary data.</text>
</comment>
<reference evidence="1 2" key="1">
    <citation type="journal article" date="2018" name="Front. Plant Sci.">
        <title>Red Clover (Trifolium pratense) and Zigzag Clover (T. medium) - A Picture of Genomic Similarities and Differences.</title>
        <authorList>
            <person name="Dluhosova J."/>
            <person name="Istvanek J."/>
            <person name="Nedelnik J."/>
            <person name="Repkova J."/>
        </authorList>
    </citation>
    <scope>NUCLEOTIDE SEQUENCE [LARGE SCALE GENOMIC DNA]</scope>
    <source>
        <strain evidence="2">cv. 10/8</strain>
        <tissue evidence="1">Leaf</tissue>
    </source>
</reference>
<organism evidence="1 2">
    <name type="scientific">Trifolium medium</name>
    <dbReference type="NCBI Taxonomy" id="97028"/>
    <lineage>
        <taxon>Eukaryota</taxon>
        <taxon>Viridiplantae</taxon>
        <taxon>Streptophyta</taxon>
        <taxon>Embryophyta</taxon>
        <taxon>Tracheophyta</taxon>
        <taxon>Spermatophyta</taxon>
        <taxon>Magnoliopsida</taxon>
        <taxon>eudicotyledons</taxon>
        <taxon>Gunneridae</taxon>
        <taxon>Pentapetalae</taxon>
        <taxon>rosids</taxon>
        <taxon>fabids</taxon>
        <taxon>Fabales</taxon>
        <taxon>Fabaceae</taxon>
        <taxon>Papilionoideae</taxon>
        <taxon>50 kb inversion clade</taxon>
        <taxon>NPAAA clade</taxon>
        <taxon>Hologalegina</taxon>
        <taxon>IRL clade</taxon>
        <taxon>Trifolieae</taxon>
        <taxon>Trifolium</taxon>
    </lineage>
</organism>
<keyword evidence="2" id="KW-1185">Reference proteome</keyword>
<evidence type="ECO:0000313" key="2">
    <source>
        <dbReference type="Proteomes" id="UP000265520"/>
    </source>
</evidence>
<protein>
    <submittedName>
        <fullName evidence="1">Uncharacterized protein</fullName>
    </submittedName>
</protein>
<name>A0A392T5S4_9FABA</name>
<proteinExistence type="predicted"/>
<dbReference type="AlphaFoldDB" id="A0A392T5S4"/>
<accession>A0A392T5S4</accession>
<feature type="non-terminal residue" evidence="1">
    <location>
        <position position="52"/>
    </location>
</feature>